<feature type="domain" description="EF-hand" evidence="7">
    <location>
        <begin position="55"/>
        <end position="90"/>
    </location>
</feature>
<evidence type="ECO:0000256" key="6">
    <source>
        <dbReference type="SAM" id="SignalP"/>
    </source>
</evidence>
<dbReference type="SUPFAM" id="SSF47473">
    <property type="entry name" value="EF-hand"/>
    <property type="match status" value="1"/>
</dbReference>
<dbReference type="GO" id="GO:0016460">
    <property type="term" value="C:myosin II complex"/>
    <property type="evidence" value="ECO:0007669"/>
    <property type="project" value="TreeGrafter"/>
</dbReference>
<feature type="chain" id="PRO_5043270653" description="Calmodulin" evidence="6">
    <location>
        <begin position="19"/>
        <end position="209"/>
    </location>
</feature>
<dbReference type="Pfam" id="PF13499">
    <property type="entry name" value="EF-hand_7"/>
    <property type="match status" value="2"/>
</dbReference>
<dbReference type="InterPro" id="IPR002048">
    <property type="entry name" value="EF_hand_dom"/>
</dbReference>
<keyword evidence="3" id="KW-0677">Repeat</keyword>
<evidence type="ECO:0000256" key="2">
    <source>
        <dbReference type="ARBA" id="ARBA00022723"/>
    </source>
</evidence>
<dbReference type="EMBL" id="CAMXCT010002080">
    <property type="protein sequence ID" value="CAI3995490.1"/>
    <property type="molecule type" value="Genomic_DNA"/>
</dbReference>
<dbReference type="Proteomes" id="UP001152797">
    <property type="component" value="Unassembled WGS sequence"/>
</dbReference>
<feature type="signal peptide" evidence="6">
    <location>
        <begin position="1"/>
        <end position="18"/>
    </location>
</feature>
<evidence type="ECO:0000313" key="8">
    <source>
        <dbReference type="EMBL" id="CAI3995490.1"/>
    </source>
</evidence>
<feature type="domain" description="EF-hand" evidence="7">
    <location>
        <begin position="91"/>
        <end position="126"/>
    </location>
</feature>
<evidence type="ECO:0000313" key="9">
    <source>
        <dbReference type="EMBL" id="CAL1148865.1"/>
    </source>
</evidence>
<dbReference type="AlphaFoldDB" id="A0A9P1CPU7"/>
<gene>
    <name evidence="8" type="ORF">C1SCF055_LOCUS22047</name>
</gene>
<keyword evidence="5" id="KW-0007">Acetylation</keyword>
<dbReference type="CDD" id="cd00051">
    <property type="entry name" value="EFh"/>
    <property type="match status" value="1"/>
</dbReference>
<dbReference type="SMART" id="SM00054">
    <property type="entry name" value="EFh"/>
    <property type="match status" value="4"/>
</dbReference>
<keyword evidence="6" id="KW-0732">Signal</keyword>
<dbReference type="EMBL" id="CAMXCT030002080">
    <property type="protein sequence ID" value="CAL4782802.1"/>
    <property type="molecule type" value="Genomic_DNA"/>
</dbReference>
<keyword evidence="4" id="KW-0106">Calcium</keyword>
<evidence type="ECO:0000256" key="4">
    <source>
        <dbReference type="ARBA" id="ARBA00022837"/>
    </source>
</evidence>
<evidence type="ECO:0000256" key="3">
    <source>
        <dbReference type="ARBA" id="ARBA00022737"/>
    </source>
</evidence>
<dbReference type="PANTHER" id="PTHR23048:SF0">
    <property type="entry name" value="CALMODULIN LIKE 3"/>
    <property type="match status" value="1"/>
</dbReference>
<dbReference type="PROSITE" id="PS50222">
    <property type="entry name" value="EF_HAND_2"/>
    <property type="match status" value="4"/>
</dbReference>
<evidence type="ECO:0000256" key="1">
    <source>
        <dbReference type="ARBA" id="ARBA00020786"/>
    </source>
</evidence>
<dbReference type="InterPro" id="IPR050230">
    <property type="entry name" value="CALM/Myosin/TropC-like"/>
</dbReference>
<evidence type="ECO:0000256" key="5">
    <source>
        <dbReference type="ARBA" id="ARBA00022990"/>
    </source>
</evidence>
<comment type="caution">
    <text evidence="8">The sequence shown here is derived from an EMBL/GenBank/DDBJ whole genome shotgun (WGS) entry which is preliminary data.</text>
</comment>
<dbReference type="PROSITE" id="PS00018">
    <property type="entry name" value="EF_HAND_1"/>
    <property type="match status" value="4"/>
</dbReference>
<dbReference type="PANTHER" id="PTHR23048">
    <property type="entry name" value="MYOSIN LIGHT CHAIN 1, 3"/>
    <property type="match status" value="1"/>
</dbReference>
<dbReference type="InterPro" id="IPR018247">
    <property type="entry name" value="EF_Hand_1_Ca_BS"/>
</dbReference>
<accession>A0A9P1CPU7</accession>
<dbReference type="FunFam" id="1.10.238.10:FF:000001">
    <property type="entry name" value="Calmodulin 1"/>
    <property type="match status" value="1"/>
</dbReference>
<dbReference type="EMBL" id="CAMXCT020002080">
    <property type="protein sequence ID" value="CAL1148865.1"/>
    <property type="molecule type" value="Genomic_DNA"/>
</dbReference>
<sequence length="209" mass="23036">MLQLAFAIFLGFNEAATALMIGAEARNGHLAMDVFSSVLATNFLSRSPVDAALAAEALQYKQQFDLFDIDGNGEITARELSSSMKKINGKSLPEEVKSTINEVDGDRSGTINFSEFMTLLSRKMHETDTGEEIRESFRVYDADGNGYITGQEFYDFNNKLGGKFHALENVDEVIREADIDGDGRVSYEEFVQKMNFPNRKGKGGASSGK</sequence>
<organism evidence="8">
    <name type="scientific">Cladocopium goreaui</name>
    <dbReference type="NCBI Taxonomy" id="2562237"/>
    <lineage>
        <taxon>Eukaryota</taxon>
        <taxon>Sar</taxon>
        <taxon>Alveolata</taxon>
        <taxon>Dinophyceae</taxon>
        <taxon>Suessiales</taxon>
        <taxon>Symbiodiniaceae</taxon>
        <taxon>Cladocopium</taxon>
    </lineage>
</organism>
<dbReference type="OrthoDB" id="26525at2759"/>
<dbReference type="CDD" id="cd15898">
    <property type="entry name" value="EFh_PI-PLC"/>
    <property type="match status" value="1"/>
</dbReference>
<reference evidence="8" key="1">
    <citation type="submission" date="2022-10" db="EMBL/GenBank/DDBJ databases">
        <authorList>
            <person name="Chen Y."/>
            <person name="Dougan E. K."/>
            <person name="Chan C."/>
            <person name="Rhodes N."/>
            <person name="Thang M."/>
        </authorList>
    </citation>
    <scope>NUCLEOTIDE SEQUENCE</scope>
</reference>
<dbReference type="GO" id="GO:0005509">
    <property type="term" value="F:calcium ion binding"/>
    <property type="evidence" value="ECO:0007669"/>
    <property type="project" value="InterPro"/>
</dbReference>
<evidence type="ECO:0000313" key="10">
    <source>
        <dbReference type="Proteomes" id="UP001152797"/>
    </source>
</evidence>
<evidence type="ECO:0000259" key="7">
    <source>
        <dbReference type="PROSITE" id="PS50222"/>
    </source>
</evidence>
<keyword evidence="2" id="KW-0479">Metal-binding</keyword>
<dbReference type="InterPro" id="IPR011992">
    <property type="entry name" value="EF-hand-dom_pair"/>
</dbReference>
<reference evidence="9" key="2">
    <citation type="submission" date="2024-04" db="EMBL/GenBank/DDBJ databases">
        <authorList>
            <person name="Chen Y."/>
            <person name="Shah S."/>
            <person name="Dougan E. K."/>
            <person name="Thang M."/>
            <person name="Chan C."/>
        </authorList>
    </citation>
    <scope>NUCLEOTIDE SEQUENCE [LARGE SCALE GENOMIC DNA]</scope>
</reference>
<protein>
    <recommendedName>
        <fullName evidence="1">Calmodulin</fullName>
    </recommendedName>
</protein>
<feature type="domain" description="EF-hand" evidence="7">
    <location>
        <begin position="165"/>
        <end position="200"/>
    </location>
</feature>
<feature type="domain" description="EF-hand" evidence="7">
    <location>
        <begin position="128"/>
        <end position="163"/>
    </location>
</feature>
<name>A0A9P1CPU7_9DINO</name>
<keyword evidence="10" id="KW-1185">Reference proteome</keyword>
<dbReference type="Gene3D" id="1.10.238.10">
    <property type="entry name" value="EF-hand"/>
    <property type="match status" value="2"/>
</dbReference>
<proteinExistence type="predicted"/>